<dbReference type="InterPro" id="IPR029052">
    <property type="entry name" value="Metallo-depent_PP-like"/>
</dbReference>
<dbReference type="Proteomes" id="UP000654075">
    <property type="component" value="Unassembled WGS sequence"/>
</dbReference>
<comment type="caution">
    <text evidence="1">The sequence shown here is derived from an EMBL/GenBank/DDBJ whole genome shotgun (WGS) entry which is preliminary data.</text>
</comment>
<keyword evidence="2" id="KW-1185">Reference proteome</keyword>
<dbReference type="InterPro" id="IPR051918">
    <property type="entry name" value="STPP_CPPED1"/>
</dbReference>
<dbReference type="SUPFAM" id="SSF56300">
    <property type="entry name" value="Metallo-dependent phosphatases"/>
    <property type="match status" value="1"/>
</dbReference>
<dbReference type="PANTHER" id="PTHR43143:SF4">
    <property type="entry name" value="CALCINEURIN-LIKE PHOSPHOESTERASE DOMAIN-CONTAINING PROTEIN"/>
    <property type="match status" value="1"/>
</dbReference>
<dbReference type="OMA" id="HRCIKGW"/>
<evidence type="ECO:0000313" key="1">
    <source>
        <dbReference type="EMBL" id="CAE8633091.1"/>
    </source>
</evidence>
<sequence>MAMRASSAVVAAPRPSLLRPSWAARFVAGQSTSAALSAGTPQVDAATGLRTAAGAATVAACLTLGGRLRHLKKRRRARMRAAAAQRPSDEPLQIDPEDPYAFTLAILGDLHLDPRDIQQSYDGREHMKSILKDAPNPFTVSLGDLGESKDCTGSGQLFSGTTECFKYAREFLDGFGTKFDVVGGNHDLEGIDEFGTDEDNLEAYLRIMGKTTPQFCHQIAEKTLLVGLGSTAFRTSTYTSHEVSIDDAQIAWFEETIAAHPASDGWQVFVFSHAPIIGSKLRVLQENHVVNGCCWLNHTHAVNSKRFIHTVRENECIRGWFSGHFHLSHDYQDSITFPEGNNRGHCVFAQTAVMTSRSSRDGRRQSRLLKGNSEGFQMYTVDHSKGGELRLDATVKFTECAVDGGDYQGCSTIAFAHPHEDYDHDKFLTAYTPQKDDSCYVSFDSDGSLNETCDDEEDAEEDVYWWHMKDGAVLGVQNGMIIEYDAETLCPLGMVVSRDELINRRVAVVDDGWHGSTLLLYDDNSNDVTVVQPNEDGSYWRKVVRNKMHRMREMRRMTAAKKWMKELKGDEAPINAISSYGPYITTAGQVMGISTKGVCSKVK</sequence>
<name>A0A813H601_POLGL</name>
<accession>A0A813H601</accession>
<protein>
    <recommendedName>
        <fullName evidence="3">Calcineurin-like phosphoesterase domain-containing protein</fullName>
    </recommendedName>
</protein>
<dbReference type="OrthoDB" id="10260867at2759"/>
<evidence type="ECO:0008006" key="3">
    <source>
        <dbReference type="Google" id="ProtNLM"/>
    </source>
</evidence>
<dbReference type="PANTHER" id="PTHR43143">
    <property type="entry name" value="METALLOPHOSPHOESTERASE, CALCINEURIN SUPERFAMILY"/>
    <property type="match status" value="1"/>
</dbReference>
<dbReference type="Gene3D" id="3.60.21.10">
    <property type="match status" value="1"/>
</dbReference>
<organism evidence="1 2">
    <name type="scientific">Polarella glacialis</name>
    <name type="common">Dinoflagellate</name>
    <dbReference type="NCBI Taxonomy" id="89957"/>
    <lineage>
        <taxon>Eukaryota</taxon>
        <taxon>Sar</taxon>
        <taxon>Alveolata</taxon>
        <taxon>Dinophyceae</taxon>
        <taxon>Suessiales</taxon>
        <taxon>Suessiaceae</taxon>
        <taxon>Polarella</taxon>
    </lineage>
</organism>
<dbReference type="AlphaFoldDB" id="A0A813H601"/>
<reference evidence="1" key="1">
    <citation type="submission" date="2021-02" db="EMBL/GenBank/DDBJ databases">
        <authorList>
            <person name="Dougan E. K."/>
            <person name="Rhodes N."/>
            <person name="Thang M."/>
            <person name="Chan C."/>
        </authorList>
    </citation>
    <scope>NUCLEOTIDE SEQUENCE</scope>
</reference>
<dbReference type="EMBL" id="CAJNNV010030624">
    <property type="protein sequence ID" value="CAE8633091.1"/>
    <property type="molecule type" value="Genomic_DNA"/>
</dbReference>
<gene>
    <name evidence="1" type="ORF">PGLA1383_LOCUS49005</name>
</gene>
<evidence type="ECO:0000313" key="2">
    <source>
        <dbReference type="Proteomes" id="UP000654075"/>
    </source>
</evidence>
<proteinExistence type="predicted"/>